<organism evidence="1 2">
    <name type="scientific">Xanthomonas phage Xaa_vB_phi31</name>
    <dbReference type="NCBI Taxonomy" id="2776752"/>
    <lineage>
        <taxon>Viruses</taxon>
        <taxon>Duplodnaviria</taxon>
        <taxon>Heunggongvirae</taxon>
        <taxon>Uroviricota</taxon>
        <taxon>Caudoviricetes</taxon>
        <taxon>Autographivirales</taxon>
        <taxon>Autonotataviridae</taxon>
        <taxon>Gujervirinae</taxon>
        <taxon>Pazvirus</taxon>
        <taxon>Pazvirus 31</taxon>
    </lineage>
</organism>
<evidence type="ECO:0000313" key="2">
    <source>
        <dbReference type="Proteomes" id="UP000671943"/>
    </source>
</evidence>
<dbReference type="Proteomes" id="UP000671943">
    <property type="component" value="Segment"/>
</dbReference>
<keyword evidence="2" id="KW-1185">Reference proteome</keyword>
<proteinExistence type="predicted"/>
<reference evidence="1" key="1">
    <citation type="submission" date="2020-08" db="EMBL/GenBank/DDBJ databases">
        <authorList>
            <person name="Nguyen N.T.T."/>
            <person name="Holtappels D."/>
            <person name="Doan T.T.K."/>
            <person name="Pham H.K.N."/>
            <person name="Wagemans J."/>
        </authorList>
    </citation>
    <scope>NUCLEOTIDE SEQUENCE</scope>
</reference>
<accession>A0A868BZN5</accession>
<sequence length="43" mass="4785">MHPVSPTGYMPSPLLLQGWYIRKTKAVPAQGRVHHRATGTITE</sequence>
<gene>
    <name evidence="1" type="ORF">XaavBphi31_09</name>
</gene>
<dbReference type="EMBL" id="MT951568">
    <property type="protein sequence ID" value="QOI69506.1"/>
    <property type="molecule type" value="Genomic_DNA"/>
</dbReference>
<protein>
    <submittedName>
        <fullName evidence="1">Uncharacterized protein</fullName>
    </submittedName>
</protein>
<evidence type="ECO:0000313" key="1">
    <source>
        <dbReference type="EMBL" id="QOI69506.1"/>
    </source>
</evidence>
<name>A0A868BZN5_9CAUD</name>